<sequence length="188" mass="19360">MSLTSAPPSTRSGVAPRVRSGRSRVSRVPSRPRRVTAHPLLRAAGSPGTGGAAGASGAVGVPGRRPRLRVVRDGERVVPRRPAPVSGVVPLRLTRRGRVVLRGGGLLLAVLAVLAGVLLLDRPAEAGSQARPVPVSYHTVLPGETLWGIAGRIAPDADRRDTVADIIELNALPGPAVSAGRRIALPGT</sequence>
<name>A0ABP7AT63_9ACTN</name>
<feature type="region of interest" description="Disordered" evidence="1">
    <location>
        <begin position="1"/>
        <end position="62"/>
    </location>
</feature>
<reference evidence="5" key="1">
    <citation type="journal article" date="2019" name="Int. J. Syst. Evol. Microbiol.">
        <title>The Global Catalogue of Microorganisms (GCM) 10K type strain sequencing project: providing services to taxonomists for standard genome sequencing and annotation.</title>
        <authorList>
            <consortium name="The Broad Institute Genomics Platform"/>
            <consortium name="The Broad Institute Genome Sequencing Center for Infectious Disease"/>
            <person name="Wu L."/>
            <person name="Ma J."/>
        </authorList>
    </citation>
    <scope>NUCLEOTIDE SEQUENCE [LARGE SCALE GENOMIC DNA]</scope>
    <source>
        <strain evidence="5">JCM 16902</strain>
    </source>
</reference>
<evidence type="ECO:0000259" key="3">
    <source>
        <dbReference type="PROSITE" id="PS51782"/>
    </source>
</evidence>
<keyword evidence="2" id="KW-1133">Transmembrane helix</keyword>
<dbReference type="PROSITE" id="PS51782">
    <property type="entry name" value="LYSM"/>
    <property type="match status" value="1"/>
</dbReference>
<proteinExistence type="predicted"/>
<organism evidence="4 5">
    <name type="scientific">Kineosporia mesophila</name>
    <dbReference type="NCBI Taxonomy" id="566012"/>
    <lineage>
        <taxon>Bacteria</taxon>
        <taxon>Bacillati</taxon>
        <taxon>Actinomycetota</taxon>
        <taxon>Actinomycetes</taxon>
        <taxon>Kineosporiales</taxon>
        <taxon>Kineosporiaceae</taxon>
        <taxon>Kineosporia</taxon>
    </lineage>
</organism>
<evidence type="ECO:0000256" key="1">
    <source>
        <dbReference type="SAM" id="MobiDB-lite"/>
    </source>
</evidence>
<dbReference type="InterPro" id="IPR036779">
    <property type="entry name" value="LysM_dom_sf"/>
</dbReference>
<dbReference type="Gene3D" id="3.10.350.10">
    <property type="entry name" value="LysM domain"/>
    <property type="match status" value="1"/>
</dbReference>
<evidence type="ECO:0000313" key="4">
    <source>
        <dbReference type="EMBL" id="GAA3639951.1"/>
    </source>
</evidence>
<feature type="compositionally biased region" description="Basic residues" evidence="1">
    <location>
        <begin position="19"/>
        <end position="36"/>
    </location>
</feature>
<keyword evidence="2" id="KW-0472">Membrane</keyword>
<evidence type="ECO:0000256" key="2">
    <source>
        <dbReference type="SAM" id="Phobius"/>
    </source>
</evidence>
<dbReference type="InterPro" id="IPR018392">
    <property type="entry name" value="LysM"/>
</dbReference>
<gene>
    <name evidence="4" type="ORF">GCM10022223_68940</name>
</gene>
<feature type="transmembrane region" description="Helical" evidence="2">
    <location>
        <begin position="99"/>
        <end position="120"/>
    </location>
</feature>
<dbReference type="SMART" id="SM00257">
    <property type="entry name" value="LysM"/>
    <property type="match status" value="1"/>
</dbReference>
<comment type="caution">
    <text evidence="4">The sequence shown here is derived from an EMBL/GenBank/DDBJ whole genome shotgun (WGS) entry which is preliminary data.</text>
</comment>
<protein>
    <recommendedName>
        <fullName evidence="3">LysM domain-containing protein</fullName>
    </recommendedName>
</protein>
<keyword evidence="2" id="KW-0812">Transmembrane</keyword>
<evidence type="ECO:0000313" key="5">
    <source>
        <dbReference type="Proteomes" id="UP001501074"/>
    </source>
</evidence>
<feature type="compositionally biased region" description="Polar residues" evidence="1">
    <location>
        <begin position="1"/>
        <end position="10"/>
    </location>
</feature>
<dbReference type="Proteomes" id="UP001501074">
    <property type="component" value="Unassembled WGS sequence"/>
</dbReference>
<accession>A0ABP7AT63</accession>
<keyword evidence="5" id="KW-1185">Reference proteome</keyword>
<dbReference type="CDD" id="cd00118">
    <property type="entry name" value="LysM"/>
    <property type="match status" value="1"/>
</dbReference>
<dbReference type="Pfam" id="PF01476">
    <property type="entry name" value="LysM"/>
    <property type="match status" value="1"/>
</dbReference>
<dbReference type="RefSeq" id="WP_231486736.1">
    <property type="nucleotide sequence ID" value="NZ_BAAAZO010000013.1"/>
</dbReference>
<dbReference type="EMBL" id="BAAAZO010000013">
    <property type="protein sequence ID" value="GAA3639951.1"/>
    <property type="molecule type" value="Genomic_DNA"/>
</dbReference>
<feature type="domain" description="LysM" evidence="3">
    <location>
        <begin position="136"/>
        <end position="185"/>
    </location>
</feature>